<sequence>MKIVFSCLTFAQLRLLLGSLATKYFQEGDGTVFHLLPYSTPHTTQRPHPLHGSVFGRPLSVGSPLCHYG</sequence>
<gene>
    <name evidence="2" type="ORF">NTJ_01274</name>
</gene>
<name>A0ABN7A859_9HEMI</name>
<reference evidence="2 3" key="1">
    <citation type="submission" date="2023-09" db="EMBL/GenBank/DDBJ databases">
        <title>Nesidiocoris tenuis whole genome shotgun sequence.</title>
        <authorList>
            <person name="Shibata T."/>
            <person name="Shimoda M."/>
            <person name="Kobayashi T."/>
            <person name="Uehara T."/>
        </authorList>
    </citation>
    <scope>NUCLEOTIDE SEQUENCE [LARGE SCALE GENOMIC DNA]</scope>
    <source>
        <strain evidence="2 3">Japan</strain>
    </source>
</reference>
<dbReference type="EMBL" id="AP028909">
    <property type="protein sequence ID" value="BES88468.1"/>
    <property type="molecule type" value="Genomic_DNA"/>
</dbReference>
<feature type="chain" id="PRO_5047204036" description="Secreted protein" evidence="1">
    <location>
        <begin position="22"/>
        <end position="69"/>
    </location>
</feature>
<accession>A0ABN7A859</accession>
<organism evidence="2 3">
    <name type="scientific">Nesidiocoris tenuis</name>
    <dbReference type="NCBI Taxonomy" id="355587"/>
    <lineage>
        <taxon>Eukaryota</taxon>
        <taxon>Metazoa</taxon>
        <taxon>Ecdysozoa</taxon>
        <taxon>Arthropoda</taxon>
        <taxon>Hexapoda</taxon>
        <taxon>Insecta</taxon>
        <taxon>Pterygota</taxon>
        <taxon>Neoptera</taxon>
        <taxon>Paraneoptera</taxon>
        <taxon>Hemiptera</taxon>
        <taxon>Heteroptera</taxon>
        <taxon>Panheteroptera</taxon>
        <taxon>Cimicomorpha</taxon>
        <taxon>Miridae</taxon>
        <taxon>Dicyphina</taxon>
        <taxon>Nesidiocoris</taxon>
    </lineage>
</organism>
<keyword evidence="1" id="KW-0732">Signal</keyword>
<evidence type="ECO:0000313" key="2">
    <source>
        <dbReference type="EMBL" id="BES88468.1"/>
    </source>
</evidence>
<dbReference type="Proteomes" id="UP001307889">
    <property type="component" value="Chromosome 1"/>
</dbReference>
<evidence type="ECO:0008006" key="4">
    <source>
        <dbReference type="Google" id="ProtNLM"/>
    </source>
</evidence>
<feature type="signal peptide" evidence="1">
    <location>
        <begin position="1"/>
        <end position="21"/>
    </location>
</feature>
<proteinExistence type="predicted"/>
<evidence type="ECO:0000256" key="1">
    <source>
        <dbReference type="SAM" id="SignalP"/>
    </source>
</evidence>
<evidence type="ECO:0000313" key="3">
    <source>
        <dbReference type="Proteomes" id="UP001307889"/>
    </source>
</evidence>
<keyword evidence="3" id="KW-1185">Reference proteome</keyword>
<protein>
    <recommendedName>
        <fullName evidence="4">Secreted protein</fullName>
    </recommendedName>
</protein>